<keyword evidence="3" id="KW-1185">Reference proteome</keyword>
<comment type="caution">
    <text evidence="2">The sequence shown here is derived from an EMBL/GenBank/DDBJ whole genome shotgun (WGS) entry which is preliminary data.</text>
</comment>
<protein>
    <recommendedName>
        <fullName evidence="4">Cytokinin riboside 5'-monophosphate phosphoribohydrolase</fullName>
    </recommendedName>
</protein>
<reference evidence="2 3" key="1">
    <citation type="journal article" date="2020" name="J. Phycol.">
        <title>Comparative genome analysis reveals Cyanidiococcus gen. nov., a new extremophilic red algal genus sister to Cyanidioschyzon (Cyanidioschyzonaceae, Rhodophyta).</title>
        <authorList>
            <person name="Liu S.-L."/>
            <person name="Chiang Y.-R."/>
            <person name="Yoon H.S."/>
            <person name="Fu H.-Y."/>
        </authorList>
    </citation>
    <scope>NUCLEOTIDE SEQUENCE [LARGE SCALE GENOMIC DNA]</scope>
    <source>
        <strain evidence="2 3">THAL066</strain>
    </source>
</reference>
<dbReference type="AlphaFoldDB" id="A0A7J7IFQ1"/>
<gene>
    <name evidence="2" type="ORF">F1559_003171</name>
</gene>
<dbReference type="OrthoDB" id="414463at2759"/>
<evidence type="ECO:0008006" key="4">
    <source>
        <dbReference type="Google" id="ProtNLM"/>
    </source>
</evidence>
<dbReference type="Pfam" id="PF03641">
    <property type="entry name" value="Lysine_decarbox"/>
    <property type="match status" value="1"/>
</dbReference>
<name>A0A7J7IFQ1_9RHOD</name>
<sequence length="247" mass="26462">MTESGADELAPRPRVITCYASSSASAPSVYQEAAFALGVAIAKRGWQQRNGGGRYGLMGKLTEGALSVGGRIDAVILDIFRVHNCHPALPSVRTVTNMAERKRGLFLESDAFVALPGGLGTLEELAEVLSWRQLGFHQKPIVLFDVDGYWQPILDWIRAATAQKMISAQFLDNSGVQCAVSAEGVCDAIEQAWCSTANIEQETLPDAYLASMAPAQNGNGPMDSACETEPAADWSRTSPGQSTEILK</sequence>
<dbReference type="GO" id="GO:0009691">
    <property type="term" value="P:cytokinin biosynthetic process"/>
    <property type="evidence" value="ECO:0007669"/>
    <property type="project" value="InterPro"/>
</dbReference>
<evidence type="ECO:0000313" key="2">
    <source>
        <dbReference type="EMBL" id="KAF6001554.1"/>
    </source>
</evidence>
<feature type="compositionally biased region" description="Polar residues" evidence="1">
    <location>
        <begin position="235"/>
        <end position="247"/>
    </location>
</feature>
<dbReference type="SUPFAM" id="SSF102405">
    <property type="entry name" value="MCP/YpsA-like"/>
    <property type="match status" value="1"/>
</dbReference>
<proteinExistence type="predicted"/>
<dbReference type="EMBL" id="VWRR01000014">
    <property type="protein sequence ID" value="KAF6001554.1"/>
    <property type="molecule type" value="Genomic_DNA"/>
</dbReference>
<dbReference type="InterPro" id="IPR005269">
    <property type="entry name" value="LOG"/>
</dbReference>
<dbReference type="Gene3D" id="3.40.50.450">
    <property type="match status" value="1"/>
</dbReference>
<accession>A0A7J7IFQ1</accession>
<feature type="region of interest" description="Disordered" evidence="1">
    <location>
        <begin position="219"/>
        <end position="247"/>
    </location>
</feature>
<dbReference type="Proteomes" id="UP000530660">
    <property type="component" value="Unassembled WGS sequence"/>
</dbReference>
<dbReference type="GO" id="GO:0016787">
    <property type="term" value="F:hydrolase activity"/>
    <property type="evidence" value="ECO:0007669"/>
    <property type="project" value="InterPro"/>
</dbReference>
<evidence type="ECO:0000256" key="1">
    <source>
        <dbReference type="SAM" id="MobiDB-lite"/>
    </source>
</evidence>
<organism evidence="2 3">
    <name type="scientific">Cyanidiococcus yangmingshanensis</name>
    <dbReference type="NCBI Taxonomy" id="2690220"/>
    <lineage>
        <taxon>Eukaryota</taxon>
        <taxon>Rhodophyta</taxon>
        <taxon>Bangiophyceae</taxon>
        <taxon>Cyanidiales</taxon>
        <taxon>Cyanidiaceae</taxon>
        <taxon>Cyanidiococcus</taxon>
    </lineage>
</organism>
<dbReference type="PANTHER" id="PTHR31223">
    <property type="entry name" value="LOG FAMILY PROTEIN YJL055W"/>
    <property type="match status" value="1"/>
</dbReference>
<evidence type="ECO:0000313" key="3">
    <source>
        <dbReference type="Proteomes" id="UP000530660"/>
    </source>
</evidence>
<dbReference type="InterPro" id="IPR031100">
    <property type="entry name" value="LOG_fam"/>
</dbReference>
<dbReference type="NCBIfam" id="TIGR00730">
    <property type="entry name" value="Rossman fold protein, TIGR00730 family"/>
    <property type="match status" value="1"/>
</dbReference>